<reference evidence="1 2" key="1">
    <citation type="submission" date="2016-12" db="EMBL/GenBank/DDBJ databases">
        <title>The genome of dimorphic prosthecate Glycocaulis alkaliphilus 6b-8t, isolated from crude oil dictates its adaptability in petroleum environments.</title>
        <authorList>
            <person name="Wu X.-L."/>
            <person name="Geng S."/>
        </authorList>
    </citation>
    <scope>NUCLEOTIDE SEQUENCE [LARGE SCALE GENOMIC DNA]</scope>
    <source>
        <strain evidence="1 2">6B-8</strain>
    </source>
</reference>
<proteinExistence type="predicted"/>
<dbReference type="SUPFAM" id="SSF54593">
    <property type="entry name" value="Glyoxalase/Bleomycin resistance protein/Dihydroxybiphenyl dioxygenase"/>
    <property type="match status" value="1"/>
</dbReference>
<dbReference type="Gene3D" id="3.10.180.10">
    <property type="entry name" value="2,3-Dihydroxybiphenyl 1,2-Dioxygenase, domain 1"/>
    <property type="match status" value="1"/>
</dbReference>
<name>A0A3T0ECM6_9PROT</name>
<sequence>MTELTTSSTNPETTKGVIPYLDMAGRSLEAAKFYEKAFGATIIGHVPGQSAGRVAHCQIEINGGTLMMTDHRDTAVEREGFHLQIVAEDAQARWDRAVEAGCEIVMPFEMQFWGDRWGLVRDPFGIQWAFNEAEGCGA</sequence>
<protein>
    <submittedName>
        <fullName evidence="1">Uncharacterized protein</fullName>
    </submittedName>
</protein>
<dbReference type="Pfam" id="PF00903">
    <property type="entry name" value="Glyoxalase"/>
    <property type="match status" value="1"/>
</dbReference>
<dbReference type="Proteomes" id="UP000286954">
    <property type="component" value="Chromosome"/>
</dbReference>
<dbReference type="KEGG" id="gak:X907_2544"/>
<organism evidence="1 2">
    <name type="scientific">Glycocaulis alkaliphilus</name>
    <dbReference type="NCBI Taxonomy" id="1434191"/>
    <lineage>
        <taxon>Bacteria</taxon>
        <taxon>Pseudomonadati</taxon>
        <taxon>Pseudomonadota</taxon>
        <taxon>Alphaproteobacteria</taxon>
        <taxon>Maricaulales</taxon>
        <taxon>Maricaulaceae</taxon>
        <taxon>Glycocaulis</taxon>
    </lineage>
</organism>
<dbReference type="PANTHER" id="PTHR34109:SF1">
    <property type="entry name" value="VOC DOMAIN-CONTAINING PROTEIN"/>
    <property type="match status" value="1"/>
</dbReference>
<dbReference type="AlphaFoldDB" id="A0A3T0ECM6"/>
<evidence type="ECO:0000313" key="1">
    <source>
        <dbReference type="EMBL" id="AZU05056.1"/>
    </source>
</evidence>
<dbReference type="PROSITE" id="PS51819">
    <property type="entry name" value="VOC"/>
    <property type="match status" value="1"/>
</dbReference>
<gene>
    <name evidence="1" type="ORF">X907_2544</name>
</gene>
<dbReference type="RefSeq" id="WP_127568523.1">
    <property type="nucleotide sequence ID" value="NZ_BMFB01000001.1"/>
</dbReference>
<dbReference type="PANTHER" id="PTHR34109">
    <property type="entry name" value="BNAUNNG04460D PROTEIN-RELATED"/>
    <property type="match status" value="1"/>
</dbReference>
<dbReference type="InterPro" id="IPR004360">
    <property type="entry name" value="Glyas_Fos-R_dOase_dom"/>
</dbReference>
<evidence type="ECO:0000313" key="2">
    <source>
        <dbReference type="Proteomes" id="UP000286954"/>
    </source>
</evidence>
<dbReference type="InterPro" id="IPR037523">
    <property type="entry name" value="VOC_core"/>
</dbReference>
<keyword evidence="2" id="KW-1185">Reference proteome</keyword>
<dbReference type="EMBL" id="CP018911">
    <property type="protein sequence ID" value="AZU05056.1"/>
    <property type="molecule type" value="Genomic_DNA"/>
</dbReference>
<dbReference type="InterPro" id="IPR029068">
    <property type="entry name" value="Glyas_Bleomycin-R_OHBP_Dase"/>
</dbReference>
<dbReference type="OrthoDB" id="9795306at2"/>
<accession>A0A3T0ECM6</accession>